<evidence type="ECO:0000256" key="1">
    <source>
        <dbReference type="SAM" id="MobiDB-lite"/>
    </source>
</evidence>
<evidence type="ECO:0000313" key="2">
    <source>
        <dbReference type="EMBL" id="TEB21008.1"/>
    </source>
</evidence>
<protein>
    <submittedName>
        <fullName evidence="2">Uncharacterized protein</fullName>
    </submittedName>
</protein>
<reference evidence="2 3" key="1">
    <citation type="journal article" date="2019" name="Nat. Ecol. Evol.">
        <title>Megaphylogeny resolves global patterns of mushroom evolution.</title>
        <authorList>
            <person name="Varga T."/>
            <person name="Krizsan K."/>
            <person name="Foldi C."/>
            <person name="Dima B."/>
            <person name="Sanchez-Garcia M."/>
            <person name="Sanchez-Ramirez S."/>
            <person name="Szollosi G.J."/>
            <person name="Szarkandi J.G."/>
            <person name="Papp V."/>
            <person name="Albert L."/>
            <person name="Andreopoulos W."/>
            <person name="Angelini C."/>
            <person name="Antonin V."/>
            <person name="Barry K.W."/>
            <person name="Bougher N.L."/>
            <person name="Buchanan P."/>
            <person name="Buyck B."/>
            <person name="Bense V."/>
            <person name="Catcheside P."/>
            <person name="Chovatia M."/>
            <person name="Cooper J."/>
            <person name="Damon W."/>
            <person name="Desjardin D."/>
            <person name="Finy P."/>
            <person name="Geml J."/>
            <person name="Haridas S."/>
            <person name="Hughes K."/>
            <person name="Justo A."/>
            <person name="Karasinski D."/>
            <person name="Kautmanova I."/>
            <person name="Kiss B."/>
            <person name="Kocsube S."/>
            <person name="Kotiranta H."/>
            <person name="LaButti K.M."/>
            <person name="Lechner B.E."/>
            <person name="Liimatainen K."/>
            <person name="Lipzen A."/>
            <person name="Lukacs Z."/>
            <person name="Mihaltcheva S."/>
            <person name="Morgado L.N."/>
            <person name="Niskanen T."/>
            <person name="Noordeloos M.E."/>
            <person name="Ohm R.A."/>
            <person name="Ortiz-Santana B."/>
            <person name="Ovrebo C."/>
            <person name="Racz N."/>
            <person name="Riley R."/>
            <person name="Savchenko A."/>
            <person name="Shiryaev A."/>
            <person name="Soop K."/>
            <person name="Spirin V."/>
            <person name="Szebenyi C."/>
            <person name="Tomsovsky M."/>
            <person name="Tulloss R.E."/>
            <person name="Uehling J."/>
            <person name="Grigoriev I.V."/>
            <person name="Vagvolgyi C."/>
            <person name="Papp T."/>
            <person name="Martin F.M."/>
            <person name="Miettinen O."/>
            <person name="Hibbett D.S."/>
            <person name="Nagy L.G."/>
        </authorList>
    </citation>
    <scope>NUCLEOTIDE SEQUENCE [LARGE SCALE GENOMIC DNA]</scope>
    <source>
        <strain evidence="2 3">FP101781</strain>
    </source>
</reference>
<feature type="compositionally biased region" description="Polar residues" evidence="1">
    <location>
        <begin position="182"/>
        <end position="191"/>
    </location>
</feature>
<feature type="region of interest" description="Disordered" evidence="1">
    <location>
        <begin position="182"/>
        <end position="217"/>
    </location>
</feature>
<comment type="caution">
    <text evidence="2">The sequence shown here is derived from an EMBL/GenBank/DDBJ whole genome shotgun (WGS) entry which is preliminary data.</text>
</comment>
<feature type="compositionally biased region" description="Pro residues" evidence="1">
    <location>
        <begin position="198"/>
        <end position="209"/>
    </location>
</feature>
<dbReference type="Proteomes" id="UP000298030">
    <property type="component" value="Unassembled WGS sequence"/>
</dbReference>
<evidence type="ECO:0000313" key="3">
    <source>
        <dbReference type="Proteomes" id="UP000298030"/>
    </source>
</evidence>
<accession>A0A4Y7SH41</accession>
<sequence length="217" mass="23356">MCGPVEIWIPEVGGDVRPALPRREAGIQVLQLSPESAASRRWGSVIQQTRCGDRVLSTQEFSALDTVDVPKGVEQPDTGWGAPWDLAFDTLDNGGKGNGQVNFHVSRFLVLICLDQGQHGAHPDDKGESQWNCRNIVSCTGQGPPSVHAEPRRVQHTAEDYRAIQRLVHLCIGGESAQTASDGTVWQTAAHSQGPRAAPGPPNTFPNPWPAGETETA</sequence>
<proteinExistence type="predicted"/>
<gene>
    <name evidence="2" type="ORF">FA13DRAFT_1717312</name>
</gene>
<name>A0A4Y7SH41_COPMI</name>
<keyword evidence="3" id="KW-1185">Reference proteome</keyword>
<dbReference type="AlphaFoldDB" id="A0A4Y7SH41"/>
<dbReference type="EMBL" id="QPFP01000126">
    <property type="protein sequence ID" value="TEB21008.1"/>
    <property type="molecule type" value="Genomic_DNA"/>
</dbReference>
<organism evidence="2 3">
    <name type="scientific">Coprinellus micaceus</name>
    <name type="common">Glistening ink-cap mushroom</name>
    <name type="synonym">Coprinus micaceus</name>
    <dbReference type="NCBI Taxonomy" id="71717"/>
    <lineage>
        <taxon>Eukaryota</taxon>
        <taxon>Fungi</taxon>
        <taxon>Dikarya</taxon>
        <taxon>Basidiomycota</taxon>
        <taxon>Agaricomycotina</taxon>
        <taxon>Agaricomycetes</taxon>
        <taxon>Agaricomycetidae</taxon>
        <taxon>Agaricales</taxon>
        <taxon>Agaricineae</taxon>
        <taxon>Psathyrellaceae</taxon>
        <taxon>Coprinellus</taxon>
    </lineage>
</organism>